<protein>
    <recommendedName>
        <fullName evidence="3">B cell scaffold protein with ankyrin repeats 1</fullName>
    </recommendedName>
</protein>
<dbReference type="GO" id="GO:1990782">
    <property type="term" value="F:protein tyrosine kinase binding"/>
    <property type="evidence" value="ECO:0007669"/>
    <property type="project" value="TreeGrafter"/>
</dbReference>
<organism evidence="2">
    <name type="scientific">Ailuropoda melanoleuca</name>
    <name type="common">Giant panda</name>
    <dbReference type="NCBI Taxonomy" id="9646"/>
    <lineage>
        <taxon>Eukaryota</taxon>
        <taxon>Metazoa</taxon>
        <taxon>Chordata</taxon>
        <taxon>Craniata</taxon>
        <taxon>Vertebrata</taxon>
        <taxon>Euteleostomi</taxon>
        <taxon>Mammalia</taxon>
        <taxon>Eutheria</taxon>
        <taxon>Laurasiatheria</taxon>
        <taxon>Carnivora</taxon>
        <taxon>Caniformia</taxon>
        <taxon>Ursidae</taxon>
        <taxon>Ailuropoda</taxon>
    </lineage>
</organism>
<dbReference type="InParanoid" id="D2H4B6"/>
<sequence>VQTPALHHASGQASYRQRAGAETDELAAEEKEDESGTEAEQSLAEVGSGSSVSQYDDDLYVFIPGDNPEPDSPEPLTSNRPPLPPPRPAAAAFQLEKPHCTLQAGKIGEGQMERSQNWCDLGARQETGGEPKEEDKKGDEKEQEKEEDPYTFVEIDDSDYDMILANMSTKKKLGSRSFIINRPPAPTPRPTNIPPKEETTPYIAQVFQQKTAKRQSDGDKFHGPKRQDRARMESQGFSTVDCLAAGQEELILLQEKVKNGKLSVDEALEKFKHWQLGKTELEMIQQ</sequence>
<reference evidence="2" key="1">
    <citation type="journal article" date="2009" name="Nature">
        <title>The sequence and de novo assembly of the giant panda genome.</title>
        <authorList>
            <person name="Li R."/>
            <person name="Fan W."/>
            <person name="Tian G."/>
            <person name="Zhu H."/>
            <person name="He L."/>
            <person name="Cai J."/>
            <person name="Huang Q."/>
            <person name="Li J."/>
            <person name="Wang J."/>
        </authorList>
    </citation>
    <scope>NUCLEOTIDE SEQUENCE</scope>
</reference>
<feature type="compositionally biased region" description="Pro residues" evidence="1">
    <location>
        <begin position="183"/>
        <end position="193"/>
    </location>
</feature>
<feature type="region of interest" description="Disordered" evidence="1">
    <location>
        <begin position="1"/>
        <end position="151"/>
    </location>
</feature>
<dbReference type="GO" id="GO:0005102">
    <property type="term" value="F:signaling receptor binding"/>
    <property type="evidence" value="ECO:0007669"/>
    <property type="project" value="TreeGrafter"/>
</dbReference>
<feature type="region of interest" description="Disordered" evidence="1">
    <location>
        <begin position="211"/>
        <end position="234"/>
    </location>
</feature>
<feature type="compositionally biased region" description="Basic and acidic residues" evidence="1">
    <location>
        <begin position="127"/>
        <end position="144"/>
    </location>
</feature>
<evidence type="ECO:0000313" key="2">
    <source>
        <dbReference type="EMBL" id="EFB13113.1"/>
    </source>
</evidence>
<dbReference type="AlphaFoldDB" id="D2H4B6"/>
<dbReference type="InterPro" id="IPR052446">
    <property type="entry name" value="B-cell_PI3K-Signaling_Adptrs"/>
</dbReference>
<evidence type="ECO:0000256" key="1">
    <source>
        <dbReference type="SAM" id="MobiDB-lite"/>
    </source>
</evidence>
<gene>
    <name evidence="2" type="ORF">PANDA_004617</name>
</gene>
<dbReference type="GO" id="GO:0050869">
    <property type="term" value="P:negative regulation of B cell activation"/>
    <property type="evidence" value="ECO:0007669"/>
    <property type="project" value="TreeGrafter"/>
</dbReference>
<dbReference type="PANTHER" id="PTHR16267:SF13">
    <property type="entry name" value="B-CELL SCAFFOLD PROTEIN WITH ANKYRIN REPEATS"/>
    <property type="match status" value="1"/>
</dbReference>
<feature type="region of interest" description="Disordered" evidence="1">
    <location>
        <begin position="175"/>
        <end position="198"/>
    </location>
</feature>
<feature type="non-terminal residue" evidence="2">
    <location>
        <position position="286"/>
    </location>
</feature>
<feature type="compositionally biased region" description="Basic and acidic residues" evidence="1">
    <location>
        <begin position="214"/>
        <end position="232"/>
    </location>
</feature>
<dbReference type="PANTHER" id="PTHR16267">
    <property type="entry name" value="BANK1/PIK3AP1 FAMILY MEMBER"/>
    <property type="match status" value="1"/>
</dbReference>
<feature type="compositionally biased region" description="Acidic residues" evidence="1">
    <location>
        <begin position="22"/>
        <end position="37"/>
    </location>
</feature>
<accession>D2H4B6</accession>
<name>D2H4B6_AILME</name>
<dbReference type="GO" id="GO:0042113">
    <property type="term" value="P:B cell activation"/>
    <property type="evidence" value="ECO:0007669"/>
    <property type="project" value="TreeGrafter"/>
</dbReference>
<dbReference type="EMBL" id="GL192484">
    <property type="protein sequence ID" value="EFB13113.1"/>
    <property type="molecule type" value="Genomic_DNA"/>
</dbReference>
<feature type="non-terminal residue" evidence="2">
    <location>
        <position position="1"/>
    </location>
</feature>
<dbReference type="HOGENOM" id="CLU_720679_0_0_1"/>
<dbReference type="GO" id="GO:0051898">
    <property type="term" value="P:negative regulation of phosphatidylinositol 3-kinase/protein kinase B signal transduction"/>
    <property type="evidence" value="ECO:0007669"/>
    <property type="project" value="TreeGrafter"/>
</dbReference>
<proteinExistence type="predicted"/>
<evidence type="ECO:0008006" key="3">
    <source>
        <dbReference type="Google" id="ProtNLM"/>
    </source>
</evidence>